<dbReference type="OrthoDB" id="10595208at2759"/>
<dbReference type="AlphaFoldDB" id="A0A0C4ENI4"/>
<protein>
    <submittedName>
        <fullName evidence="1 2">Uncharacterized protein</fullName>
    </submittedName>
</protein>
<organism evidence="1">
    <name type="scientific">Puccinia triticina (isolate 1-1 / race 1 (BBBD))</name>
    <name type="common">Brown leaf rust fungus</name>
    <dbReference type="NCBI Taxonomy" id="630390"/>
    <lineage>
        <taxon>Eukaryota</taxon>
        <taxon>Fungi</taxon>
        <taxon>Dikarya</taxon>
        <taxon>Basidiomycota</taxon>
        <taxon>Pucciniomycotina</taxon>
        <taxon>Pucciniomycetes</taxon>
        <taxon>Pucciniales</taxon>
        <taxon>Pucciniaceae</taxon>
        <taxon>Puccinia</taxon>
    </lineage>
</organism>
<keyword evidence="3" id="KW-1185">Reference proteome</keyword>
<reference evidence="1" key="1">
    <citation type="submission" date="2009-11" db="EMBL/GenBank/DDBJ databases">
        <authorList>
            <consortium name="The Broad Institute Genome Sequencing Platform"/>
            <person name="Ward D."/>
            <person name="Feldgarden M."/>
            <person name="Earl A."/>
            <person name="Young S.K."/>
            <person name="Zeng Q."/>
            <person name="Koehrsen M."/>
            <person name="Alvarado L."/>
            <person name="Berlin A."/>
            <person name="Bochicchio J."/>
            <person name="Borenstein D."/>
            <person name="Chapman S.B."/>
            <person name="Chen Z."/>
            <person name="Engels R."/>
            <person name="Freedman E."/>
            <person name="Gellesch M."/>
            <person name="Goldberg J."/>
            <person name="Griggs A."/>
            <person name="Gujja S."/>
            <person name="Heilman E."/>
            <person name="Heiman D."/>
            <person name="Hepburn T."/>
            <person name="Howarth C."/>
            <person name="Jen D."/>
            <person name="Larson L."/>
            <person name="Lewis B."/>
            <person name="Mehta T."/>
            <person name="Park D."/>
            <person name="Pearson M."/>
            <person name="Roberts A."/>
            <person name="Saif S."/>
            <person name="Shea T."/>
            <person name="Shenoy N."/>
            <person name="Sisk P."/>
            <person name="Stolte C."/>
            <person name="Sykes S."/>
            <person name="Thomson T."/>
            <person name="Walk T."/>
            <person name="White J."/>
            <person name="Yandava C."/>
            <person name="Izard J."/>
            <person name="Baranova O.V."/>
            <person name="Blanton J.M."/>
            <person name="Tanner A.C."/>
            <person name="Dewhirst F.E."/>
            <person name="Haas B."/>
            <person name="Nusbaum C."/>
            <person name="Birren B."/>
        </authorList>
    </citation>
    <scope>NUCLEOTIDE SEQUENCE [LARGE SCALE GENOMIC DNA]</scope>
    <source>
        <strain evidence="1">1-1 BBBD Race 1</strain>
    </source>
</reference>
<evidence type="ECO:0000313" key="3">
    <source>
        <dbReference type="Proteomes" id="UP000005240"/>
    </source>
</evidence>
<dbReference type="EnsemblFungi" id="PTTG_02331-t43_1">
    <property type="protein sequence ID" value="PTTG_02331-t43_1-p1"/>
    <property type="gene ID" value="PTTG_02331"/>
</dbReference>
<gene>
    <name evidence="1" type="ORF">PTTG_02331</name>
</gene>
<reference evidence="2 3" key="3">
    <citation type="journal article" date="2017" name="G3 (Bethesda)">
        <title>Comparative analysis highlights variable genome content of wheat rusts and divergence of the mating loci.</title>
        <authorList>
            <person name="Cuomo C.A."/>
            <person name="Bakkeren G."/>
            <person name="Khalil H.B."/>
            <person name="Panwar V."/>
            <person name="Joly D."/>
            <person name="Linning R."/>
            <person name="Sakthikumar S."/>
            <person name="Song X."/>
            <person name="Adiconis X."/>
            <person name="Fan L."/>
            <person name="Goldberg J.M."/>
            <person name="Levin J.Z."/>
            <person name="Young S."/>
            <person name="Zeng Q."/>
            <person name="Anikster Y."/>
            <person name="Bruce M."/>
            <person name="Wang M."/>
            <person name="Yin C."/>
            <person name="McCallum B."/>
            <person name="Szabo L.J."/>
            <person name="Hulbert S."/>
            <person name="Chen X."/>
            <person name="Fellers J.P."/>
        </authorList>
    </citation>
    <scope>NUCLEOTIDE SEQUENCE</scope>
    <source>
        <strain evidence="2">isolate 1-1 / race 1 (BBBD)</strain>
        <strain evidence="3">Isolate 1-1 / race 1 (BBBD)</strain>
    </source>
</reference>
<dbReference type="VEuPathDB" id="FungiDB:PTTG_02331"/>
<dbReference type="EMBL" id="ADAS02000145">
    <property type="protein sequence ID" value="OAV88992.1"/>
    <property type="molecule type" value="Genomic_DNA"/>
</dbReference>
<proteinExistence type="predicted"/>
<reference evidence="2" key="4">
    <citation type="submission" date="2025-05" db="UniProtKB">
        <authorList>
            <consortium name="EnsemblFungi"/>
        </authorList>
    </citation>
    <scope>IDENTIFICATION</scope>
    <source>
        <strain evidence="2">isolate 1-1 / race 1 (BBBD)</strain>
    </source>
</reference>
<dbReference type="Proteomes" id="UP000005240">
    <property type="component" value="Unassembled WGS sequence"/>
</dbReference>
<evidence type="ECO:0000313" key="2">
    <source>
        <dbReference type="EnsemblFungi" id="PTTG_02331-t43_1-p1"/>
    </source>
</evidence>
<accession>A0A0C4ENI4</accession>
<sequence>MYKFVFARLILRKDKALWDGINTVDSIGEADCVLPTEPEIKEEMASYLCRQSGAGAAPTADPGEGMDLAEF</sequence>
<name>A0A0C4ENI4_PUCT1</name>
<evidence type="ECO:0000313" key="1">
    <source>
        <dbReference type="EMBL" id="OAV88992.1"/>
    </source>
</evidence>
<reference evidence="1" key="2">
    <citation type="submission" date="2016-05" db="EMBL/GenBank/DDBJ databases">
        <title>Comparative analysis highlights variable genome content of wheat rusts and divergence of the mating loci.</title>
        <authorList>
            <person name="Cuomo C.A."/>
            <person name="Bakkeren G."/>
            <person name="Szabo L."/>
            <person name="Khalil H."/>
            <person name="Joly D."/>
            <person name="Goldberg J."/>
            <person name="Young S."/>
            <person name="Zeng Q."/>
            <person name="Fellers J."/>
        </authorList>
    </citation>
    <scope>NUCLEOTIDE SEQUENCE [LARGE SCALE GENOMIC DNA]</scope>
    <source>
        <strain evidence="1">1-1 BBBD Race 1</strain>
    </source>
</reference>